<dbReference type="PANTHER" id="PTHR34406">
    <property type="entry name" value="PROTEIN YCEI"/>
    <property type="match status" value="1"/>
</dbReference>
<dbReference type="OrthoDB" id="116832at2"/>
<gene>
    <name evidence="3" type="ORF">E5K02_24370</name>
</gene>
<evidence type="ECO:0000259" key="2">
    <source>
        <dbReference type="SMART" id="SM00867"/>
    </source>
</evidence>
<comment type="caution">
    <text evidence="3">The sequence shown here is derived from an EMBL/GenBank/DDBJ whole genome shotgun (WGS) entry which is preliminary data.</text>
</comment>
<dbReference type="Pfam" id="PF04264">
    <property type="entry name" value="YceI"/>
    <property type="match status" value="1"/>
</dbReference>
<dbReference type="PANTHER" id="PTHR34406:SF1">
    <property type="entry name" value="PROTEIN YCEI"/>
    <property type="match status" value="1"/>
</dbReference>
<evidence type="ECO:0000256" key="1">
    <source>
        <dbReference type="SAM" id="SignalP"/>
    </source>
</evidence>
<sequence>MKRLLSLLLIPLLLAASQSGQAQGKFMTKTGRVTFFSTSIIEDIEARNTAAAAVLDLATAQLAFSVPIKEFLFKRTLMQEHFNENYMESNKFPKATFTGHFVGLNAAELQEAGTHNVKVEGELTVHGVTHHVSVPGTLELKNNQLLAFALFSVAPADYGIEIPLLVRENIAKIVSIRVGLTCDPVGGAASPTPVTRSASPN</sequence>
<name>A0A4Z0PTP7_9BACT</name>
<dbReference type="Gene3D" id="2.40.128.110">
    <property type="entry name" value="Lipid/polyisoprenoid-binding, YceI-like"/>
    <property type="match status" value="1"/>
</dbReference>
<dbReference type="InterPro" id="IPR007372">
    <property type="entry name" value="Lipid/polyisoprenoid-bd_YceI"/>
</dbReference>
<evidence type="ECO:0000313" key="4">
    <source>
        <dbReference type="Proteomes" id="UP000298471"/>
    </source>
</evidence>
<keyword evidence="1" id="KW-0732">Signal</keyword>
<dbReference type="InterPro" id="IPR036761">
    <property type="entry name" value="TTHA0802/YceI-like_sf"/>
</dbReference>
<reference evidence="3 4" key="1">
    <citation type="submission" date="2019-04" db="EMBL/GenBank/DDBJ databases">
        <authorList>
            <person name="Feng G."/>
            <person name="Zhang J."/>
            <person name="Zhu H."/>
        </authorList>
    </citation>
    <scope>NUCLEOTIDE SEQUENCE [LARGE SCALE GENOMIC DNA]</scope>
    <source>
        <strain evidence="3 4">9PBR-1</strain>
    </source>
</reference>
<feature type="chain" id="PRO_5021416748" evidence="1">
    <location>
        <begin position="23"/>
        <end position="201"/>
    </location>
</feature>
<evidence type="ECO:0000313" key="3">
    <source>
        <dbReference type="EMBL" id="TGE21150.1"/>
    </source>
</evidence>
<dbReference type="EMBL" id="SRMB01000007">
    <property type="protein sequence ID" value="TGE21150.1"/>
    <property type="molecule type" value="Genomic_DNA"/>
</dbReference>
<proteinExistence type="predicted"/>
<dbReference type="RefSeq" id="WP_135398971.1">
    <property type="nucleotide sequence ID" value="NZ_SRMB01000007.1"/>
</dbReference>
<dbReference type="Proteomes" id="UP000298471">
    <property type="component" value="Unassembled WGS sequence"/>
</dbReference>
<organism evidence="3 4">
    <name type="scientific">Hymenobacter metallicola</name>
    <dbReference type="NCBI Taxonomy" id="2563114"/>
    <lineage>
        <taxon>Bacteria</taxon>
        <taxon>Pseudomonadati</taxon>
        <taxon>Bacteroidota</taxon>
        <taxon>Cytophagia</taxon>
        <taxon>Cytophagales</taxon>
        <taxon>Hymenobacteraceae</taxon>
        <taxon>Hymenobacter</taxon>
    </lineage>
</organism>
<accession>A0A4Z0PTP7</accession>
<protein>
    <submittedName>
        <fullName evidence="3">YceI family protein</fullName>
    </submittedName>
</protein>
<keyword evidence="4" id="KW-1185">Reference proteome</keyword>
<feature type="domain" description="Lipid/polyisoprenoid-binding YceI-like" evidence="2">
    <location>
        <begin position="6"/>
        <end position="179"/>
    </location>
</feature>
<feature type="signal peptide" evidence="1">
    <location>
        <begin position="1"/>
        <end position="22"/>
    </location>
</feature>
<dbReference type="SMART" id="SM00867">
    <property type="entry name" value="YceI"/>
    <property type="match status" value="1"/>
</dbReference>
<dbReference type="AlphaFoldDB" id="A0A4Z0PTP7"/>
<dbReference type="SUPFAM" id="SSF101874">
    <property type="entry name" value="YceI-like"/>
    <property type="match status" value="1"/>
</dbReference>